<reference evidence="3 4" key="1">
    <citation type="submission" date="2019-02" db="EMBL/GenBank/DDBJ databases">
        <title>Sequencing the genomes of 1000 actinobacteria strains.</title>
        <authorList>
            <person name="Klenk H.-P."/>
        </authorList>
    </citation>
    <scope>NUCLEOTIDE SEQUENCE [LARGE SCALE GENOMIC DNA]</scope>
    <source>
        <strain evidence="3 4">DSM 44509</strain>
    </source>
</reference>
<name>A0A4Q7Y4K7_9ACTN</name>
<keyword evidence="4" id="KW-1185">Reference proteome</keyword>
<dbReference type="RefSeq" id="WP_104528604.1">
    <property type="nucleotide sequence ID" value="NZ_POQT01000015.1"/>
</dbReference>
<feature type="transmembrane region" description="Helical" evidence="1">
    <location>
        <begin position="32"/>
        <end position="51"/>
    </location>
</feature>
<dbReference type="Proteomes" id="UP000292507">
    <property type="component" value="Unassembled WGS sequence"/>
</dbReference>
<protein>
    <recommendedName>
        <fullName evidence="2">DUF1468 domain-containing protein</fullName>
    </recommendedName>
</protein>
<evidence type="ECO:0000256" key="1">
    <source>
        <dbReference type="SAM" id="Phobius"/>
    </source>
</evidence>
<proteinExistence type="predicted"/>
<sequence>MVSADFLMAGVLLVIFAAAFIGAQQWPFDAKIFPMIVSGVGMTLALVKMVLALRPPRAPAATTGHALAGVELTDEDDEADEALEYVFETASRVDWLRVLAWAGGFFVAFFLVGAIPSVLAFTVLYLLFEARTSWIVAVGYALVLGGTLFAAQELLDILLPGGVLLS</sequence>
<feature type="transmembrane region" description="Helical" evidence="1">
    <location>
        <begin position="98"/>
        <end position="128"/>
    </location>
</feature>
<dbReference type="EMBL" id="SHKV01000001">
    <property type="protein sequence ID" value="RZU31003.1"/>
    <property type="molecule type" value="Genomic_DNA"/>
</dbReference>
<evidence type="ECO:0000313" key="4">
    <source>
        <dbReference type="Proteomes" id="UP000292507"/>
    </source>
</evidence>
<comment type="caution">
    <text evidence="3">The sequence shown here is derived from an EMBL/GenBank/DDBJ whole genome shotgun (WGS) entry which is preliminary data.</text>
</comment>
<keyword evidence="1" id="KW-0472">Membrane</keyword>
<feature type="transmembrane region" description="Helical" evidence="1">
    <location>
        <begin position="134"/>
        <end position="151"/>
    </location>
</feature>
<feature type="domain" description="DUF1468" evidence="2">
    <location>
        <begin position="9"/>
        <end position="160"/>
    </location>
</feature>
<dbReference type="AlphaFoldDB" id="A0A4Q7Y4K7"/>
<dbReference type="Pfam" id="PF07331">
    <property type="entry name" value="TctB"/>
    <property type="match status" value="1"/>
</dbReference>
<organism evidence="3 4">
    <name type="scientific">Blastococcus saxobsidens</name>
    <dbReference type="NCBI Taxonomy" id="138336"/>
    <lineage>
        <taxon>Bacteria</taxon>
        <taxon>Bacillati</taxon>
        <taxon>Actinomycetota</taxon>
        <taxon>Actinomycetes</taxon>
        <taxon>Geodermatophilales</taxon>
        <taxon>Geodermatophilaceae</taxon>
        <taxon>Blastococcus</taxon>
    </lineage>
</organism>
<gene>
    <name evidence="3" type="ORF">BKA19_0640</name>
</gene>
<dbReference type="InterPro" id="IPR009936">
    <property type="entry name" value="DUF1468"/>
</dbReference>
<accession>A0A4Q7Y4K7</accession>
<keyword evidence="1" id="KW-0812">Transmembrane</keyword>
<evidence type="ECO:0000313" key="3">
    <source>
        <dbReference type="EMBL" id="RZU31003.1"/>
    </source>
</evidence>
<evidence type="ECO:0000259" key="2">
    <source>
        <dbReference type="Pfam" id="PF07331"/>
    </source>
</evidence>
<keyword evidence="1" id="KW-1133">Transmembrane helix</keyword>